<dbReference type="PATRIC" id="fig|1638788.3.peg.1294"/>
<dbReference type="KEGG" id="mpk:VL20_1289"/>
<dbReference type="EMBL" id="CP011339">
    <property type="protein sequence ID" value="AKV66464.1"/>
    <property type="molecule type" value="Genomic_DNA"/>
</dbReference>
<dbReference type="Proteomes" id="UP000068167">
    <property type="component" value="Chromosome"/>
</dbReference>
<dbReference type="Gene3D" id="3.20.170.20">
    <property type="entry name" value="Protein of unknown function DUF952"/>
    <property type="match status" value="1"/>
</dbReference>
<evidence type="ECO:0008006" key="3">
    <source>
        <dbReference type="Google" id="ProtNLM"/>
    </source>
</evidence>
<keyword evidence="2" id="KW-1185">Reference proteome</keyword>
<dbReference type="PANTHER" id="PTHR34129">
    <property type="entry name" value="BLR1139 PROTEIN"/>
    <property type="match status" value="1"/>
</dbReference>
<sequence length="120" mass="13752">MTVGGEPMIYHITTERGWQIAREMGEYRAYSLKNEGFIHCSTLEQIPKVVDAFYQNQPDLLVLAISPEQLQSPVKWEQPQHPNPENATLELEKETFPHIYGAINLESVVFVKPLEELLNS</sequence>
<accession>A0A0K1RX47</accession>
<dbReference type="SUPFAM" id="SSF56399">
    <property type="entry name" value="ADP-ribosylation"/>
    <property type="match status" value="1"/>
</dbReference>
<dbReference type="Pfam" id="PF06108">
    <property type="entry name" value="DUF952"/>
    <property type="match status" value="1"/>
</dbReference>
<evidence type="ECO:0000313" key="1">
    <source>
        <dbReference type="EMBL" id="AKV66464.1"/>
    </source>
</evidence>
<name>A0A0K1RX47_9CHRO</name>
<proteinExistence type="predicted"/>
<dbReference type="InterPro" id="IPR009297">
    <property type="entry name" value="DUF952"/>
</dbReference>
<reference evidence="1 2" key="1">
    <citation type="journal article" date="2016" name="Stand. Genomic Sci.">
        <title>Complete genome sequence and genomic characterization of Microcystis panniformis FACHB 1757 by third-generation sequencing.</title>
        <authorList>
            <person name="Zhang J.Y."/>
            <person name="Guan R."/>
            <person name="Zhang H.J."/>
            <person name="Li H."/>
            <person name="Xiao P."/>
            <person name="Yu G.L."/>
            <person name="Du L."/>
            <person name="Cao D.M."/>
            <person name="Zhu B.C."/>
            <person name="Li R.H."/>
            <person name="Lu Z.H."/>
        </authorList>
    </citation>
    <scope>NUCLEOTIDE SEQUENCE [LARGE SCALE GENOMIC DNA]</scope>
    <source>
        <strain evidence="1 2">FACHB-1757</strain>
    </source>
</reference>
<dbReference type="AlphaFoldDB" id="A0A0K1RX47"/>
<gene>
    <name evidence="1" type="ORF">VL20_1289</name>
</gene>
<protein>
    <recommendedName>
        <fullName evidence="3">Glutathione S-transferase domain protein</fullName>
    </recommendedName>
</protein>
<evidence type="ECO:0000313" key="2">
    <source>
        <dbReference type="Proteomes" id="UP000068167"/>
    </source>
</evidence>
<dbReference type="PANTHER" id="PTHR34129:SF1">
    <property type="entry name" value="DUF952 DOMAIN-CONTAINING PROTEIN"/>
    <property type="match status" value="1"/>
</dbReference>
<organism evidence="1 2">
    <name type="scientific">Microcystis panniformis FACHB-1757</name>
    <dbReference type="NCBI Taxonomy" id="1638788"/>
    <lineage>
        <taxon>Bacteria</taxon>
        <taxon>Bacillati</taxon>
        <taxon>Cyanobacteriota</taxon>
        <taxon>Cyanophyceae</taxon>
        <taxon>Oscillatoriophycideae</taxon>
        <taxon>Chroococcales</taxon>
        <taxon>Microcystaceae</taxon>
        <taxon>Microcystis</taxon>
    </lineage>
</organism>